<keyword evidence="2" id="KW-1133">Transmembrane helix</keyword>
<reference evidence="4" key="1">
    <citation type="submission" date="2022-11" db="UniProtKB">
        <authorList>
            <consortium name="WormBaseParasite"/>
        </authorList>
    </citation>
    <scope>IDENTIFICATION</scope>
</reference>
<dbReference type="AlphaFoldDB" id="A0A915B8M2"/>
<organism evidence="3 4">
    <name type="scientific">Parascaris univalens</name>
    <name type="common">Nematode worm</name>
    <dbReference type="NCBI Taxonomy" id="6257"/>
    <lineage>
        <taxon>Eukaryota</taxon>
        <taxon>Metazoa</taxon>
        <taxon>Ecdysozoa</taxon>
        <taxon>Nematoda</taxon>
        <taxon>Chromadorea</taxon>
        <taxon>Rhabditida</taxon>
        <taxon>Spirurina</taxon>
        <taxon>Ascaridomorpha</taxon>
        <taxon>Ascaridoidea</taxon>
        <taxon>Ascarididae</taxon>
        <taxon>Parascaris</taxon>
    </lineage>
</organism>
<feature type="region of interest" description="Disordered" evidence="1">
    <location>
        <begin position="58"/>
        <end position="98"/>
    </location>
</feature>
<protein>
    <submittedName>
        <fullName evidence="4">Uncharacterized protein</fullName>
    </submittedName>
</protein>
<name>A0A915B8M2_PARUN</name>
<evidence type="ECO:0000256" key="1">
    <source>
        <dbReference type="SAM" id="MobiDB-lite"/>
    </source>
</evidence>
<dbReference type="Proteomes" id="UP000887569">
    <property type="component" value="Unplaced"/>
</dbReference>
<keyword evidence="2" id="KW-0812">Transmembrane</keyword>
<evidence type="ECO:0000256" key="2">
    <source>
        <dbReference type="SAM" id="Phobius"/>
    </source>
</evidence>
<accession>A0A915B8M2</accession>
<proteinExistence type="predicted"/>
<feature type="transmembrane region" description="Helical" evidence="2">
    <location>
        <begin position="118"/>
        <end position="140"/>
    </location>
</feature>
<evidence type="ECO:0000313" key="3">
    <source>
        <dbReference type="Proteomes" id="UP000887569"/>
    </source>
</evidence>
<dbReference type="WBParaSite" id="PgR030_g074_t01">
    <property type="protein sequence ID" value="PgR030_g074_t01"/>
    <property type="gene ID" value="PgR030_g074"/>
</dbReference>
<feature type="compositionally biased region" description="Low complexity" evidence="1">
    <location>
        <begin position="64"/>
        <end position="76"/>
    </location>
</feature>
<evidence type="ECO:0000313" key="4">
    <source>
        <dbReference type="WBParaSite" id="PgR030_g074_t01"/>
    </source>
</evidence>
<sequence length="141" mass="15701">MELWPLSTATKFNNQYSTPLNVINPEIEKGLFVSATSDSSSSSFVPCVLDSMRKDARLNEAETSDSSTDSSSQEQAPLMNEQQTSSSMPLPRISERVTPCPQKPTIAEMIEGFEKFDYCIIFLIVLMILLGCAIVVFLLYF</sequence>
<keyword evidence="2" id="KW-0472">Membrane</keyword>
<keyword evidence="3" id="KW-1185">Reference proteome</keyword>